<dbReference type="Proteomes" id="UP000604825">
    <property type="component" value="Unassembled WGS sequence"/>
</dbReference>
<dbReference type="InterPro" id="IPR036397">
    <property type="entry name" value="RNaseH_sf"/>
</dbReference>
<proteinExistence type="predicted"/>
<dbReference type="InterPro" id="IPR039537">
    <property type="entry name" value="Retrotran_Ty1/copia-like"/>
</dbReference>
<dbReference type="GO" id="GO:0006508">
    <property type="term" value="P:proteolysis"/>
    <property type="evidence" value="ECO:0007669"/>
    <property type="project" value="UniProtKB-KW"/>
</dbReference>
<keyword evidence="7" id="KW-1185">Reference proteome</keyword>
<keyword evidence="2" id="KW-0862">Zinc</keyword>
<keyword evidence="1" id="KW-0645">Protease</keyword>
<dbReference type="InterPro" id="IPR012337">
    <property type="entry name" value="RNaseH-like_sf"/>
</dbReference>
<dbReference type="GO" id="GO:0008233">
    <property type="term" value="F:peptidase activity"/>
    <property type="evidence" value="ECO:0007669"/>
    <property type="project" value="UniProtKB-KW"/>
</dbReference>
<protein>
    <submittedName>
        <fullName evidence="6">Uncharacterized protein</fullName>
    </submittedName>
</protein>
<feature type="compositionally biased region" description="Basic and acidic residues" evidence="3">
    <location>
        <begin position="193"/>
        <end position="217"/>
    </location>
</feature>
<dbReference type="GO" id="GO:0008270">
    <property type="term" value="F:zinc ion binding"/>
    <property type="evidence" value="ECO:0007669"/>
    <property type="project" value="UniProtKB-KW"/>
</dbReference>
<evidence type="ECO:0000259" key="4">
    <source>
        <dbReference type="PROSITE" id="PS50158"/>
    </source>
</evidence>
<evidence type="ECO:0000256" key="2">
    <source>
        <dbReference type="PROSITE-ProRule" id="PRU00047"/>
    </source>
</evidence>
<feature type="region of interest" description="Disordered" evidence="3">
    <location>
        <begin position="459"/>
        <end position="478"/>
    </location>
</feature>
<gene>
    <name evidence="6" type="ORF">NCGR_LOCUS57009</name>
</gene>
<dbReference type="Pfam" id="PF00665">
    <property type="entry name" value="rve"/>
    <property type="match status" value="1"/>
</dbReference>
<keyword evidence="2" id="KW-0863">Zinc-finger</keyword>
<evidence type="ECO:0000256" key="3">
    <source>
        <dbReference type="SAM" id="MobiDB-lite"/>
    </source>
</evidence>
<comment type="caution">
    <text evidence="6">The sequence shown here is derived from an EMBL/GenBank/DDBJ whole genome shotgun (WGS) entry which is preliminary data.</text>
</comment>
<feature type="compositionally biased region" description="Gly residues" evidence="3">
    <location>
        <begin position="224"/>
        <end position="236"/>
    </location>
</feature>
<dbReference type="EMBL" id="CAJGYO010000017">
    <property type="protein sequence ID" value="CAD6332911.1"/>
    <property type="molecule type" value="Genomic_DNA"/>
</dbReference>
<feature type="domain" description="CCHC-type" evidence="4">
    <location>
        <begin position="251"/>
        <end position="266"/>
    </location>
</feature>
<feature type="region of interest" description="Disordered" evidence="3">
    <location>
        <begin position="192"/>
        <end position="246"/>
    </location>
</feature>
<dbReference type="SUPFAM" id="SSF57756">
    <property type="entry name" value="Retrovirus zinc finger-like domains"/>
    <property type="match status" value="1"/>
</dbReference>
<dbReference type="GO" id="GO:0003676">
    <property type="term" value="F:nucleic acid binding"/>
    <property type="evidence" value="ECO:0007669"/>
    <property type="project" value="InterPro"/>
</dbReference>
<feature type="compositionally biased region" description="Polar residues" evidence="3">
    <location>
        <begin position="502"/>
        <end position="511"/>
    </location>
</feature>
<dbReference type="Pfam" id="PF22936">
    <property type="entry name" value="Pol_BBD"/>
    <property type="match status" value="1"/>
</dbReference>
<evidence type="ECO:0000256" key="1">
    <source>
        <dbReference type="ARBA" id="ARBA00022670"/>
    </source>
</evidence>
<evidence type="ECO:0000313" key="7">
    <source>
        <dbReference type="Proteomes" id="UP000604825"/>
    </source>
</evidence>
<dbReference type="AlphaFoldDB" id="A0A811RUR6"/>
<dbReference type="PANTHER" id="PTHR42648:SF18">
    <property type="entry name" value="RETROTRANSPOSON, UNCLASSIFIED-LIKE PROTEIN"/>
    <property type="match status" value="1"/>
</dbReference>
<feature type="region of interest" description="Disordered" evidence="3">
    <location>
        <begin position="491"/>
        <end position="514"/>
    </location>
</feature>
<evidence type="ECO:0000259" key="5">
    <source>
        <dbReference type="PROSITE" id="PS50994"/>
    </source>
</evidence>
<dbReference type="InterPro" id="IPR054722">
    <property type="entry name" value="PolX-like_BBD"/>
</dbReference>
<dbReference type="OrthoDB" id="2013098at2759"/>
<dbReference type="SUPFAM" id="SSF53098">
    <property type="entry name" value="Ribonuclease H-like"/>
    <property type="match status" value="1"/>
</dbReference>
<dbReference type="Pfam" id="PF14223">
    <property type="entry name" value="Retrotran_gag_2"/>
    <property type="match status" value="1"/>
</dbReference>
<keyword evidence="1" id="KW-0378">Hydrolase</keyword>
<dbReference type="PANTHER" id="PTHR42648">
    <property type="entry name" value="TRANSPOSASE, PUTATIVE-RELATED"/>
    <property type="match status" value="1"/>
</dbReference>
<dbReference type="PROSITE" id="PS50158">
    <property type="entry name" value="ZF_CCHC"/>
    <property type="match status" value="1"/>
</dbReference>
<sequence>MSIVASGSGGGDGARGGGEACQVYPTLMSSNYTSWCIRVQAIMEDREEWEVVELDPEAMAPTAAEKVKLDVKDRKVKAHLLQCIPDDILMQVAKKKSRKEVWDSLKARFVGVDRVRDARLQTLKSEFDAVEMKDDDPLDQVVGRLAALSVKSSSLGEHHRRRSVGRLKAFEERTWRGSSGARPVKGQVLLTRAEWEVRQKQSDGDSSGKGKRGESSWRGRGRGRSGGSSGRGGGADAGKDGNGKHDKSHIKCFKCHAYGHYANRCPGEKKKEESHLVKCSSEDRIQKLFLNEAKVQPELHLTGGGDPSSIVWYLDNGSSNHMTGDHKKFRDLNSAISGKVRFGDGSTVEIVGKAKQTRSPFPKASQWQSTEKLMLVHVDLCRPISPETVGGNKYFMLLVDDHSRWMQAYVLQSKDQACDVFVKYKTKVENFTGCKVKVLRSDRGGEFLSVAQEEEADDAAISVDSGAELPQSPAQQGEQIVQEPVDFSDGMVTPQHSVVHGDNSTPTSTDDSGPIRFRNLEEIYDDTLEIELMDSNVEALLVETGEPTGYAEAAETSVCLRLRGELVGVILVTLIGNTWSSDVAWSSWSSKAPRLSLNQGAAGG</sequence>
<dbReference type="GO" id="GO:0015074">
    <property type="term" value="P:DNA integration"/>
    <property type="evidence" value="ECO:0007669"/>
    <property type="project" value="InterPro"/>
</dbReference>
<dbReference type="PROSITE" id="PS50994">
    <property type="entry name" value="INTEGRASE"/>
    <property type="match status" value="1"/>
</dbReference>
<dbReference type="InterPro" id="IPR036875">
    <property type="entry name" value="Znf_CCHC_sf"/>
</dbReference>
<accession>A0A811RUR6</accession>
<reference evidence="6" key="1">
    <citation type="submission" date="2020-10" db="EMBL/GenBank/DDBJ databases">
        <authorList>
            <person name="Han B."/>
            <person name="Lu T."/>
            <person name="Zhao Q."/>
            <person name="Huang X."/>
            <person name="Zhao Y."/>
        </authorList>
    </citation>
    <scope>NUCLEOTIDE SEQUENCE</scope>
</reference>
<dbReference type="InterPro" id="IPR001878">
    <property type="entry name" value="Znf_CCHC"/>
</dbReference>
<keyword evidence="2" id="KW-0479">Metal-binding</keyword>
<organism evidence="6 7">
    <name type="scientific">Miscanthus lutarioriparius</name>
    <dbReference type="NCBI Taxonomy" id="422564"/>
    <lineage>
        <taxon>Eukaryota</taxon>
        <taxon>Viridiplantae</taxon>
        <taxon>Streptophyta</taxon>
        <taxon>Embryophyta</taxon>
        <taxon>Tracheophyta</taxon>
        <taxon>Spermatophyta</taxon>
        <taxon>Magnoliopsida</taxon>
        <taxon>Liliopsida</taxon>
        <taxon>Poales</taxon>
        <taxon>Poaceae</taxon>
        <taxon>PACMAD clade</taxon>
        <taxon>Panicoideae</taxon>
        <taxon>Andropogonodae</taxon>
        <taxon>Andropogoneae</taxon>
        <taxon>Saccharinae</taxon>
        <taxon>Miscanthus</taxon>
    </lineage>
</organism>
<feature type="domain" description="Integrase catalytic" evidence="5">
    <location>
        <begin position="358"/>
        <end position="477"/>
    </location>
</feature>
<evidence type="ECO:0000313" key="6">
    <source>
        <dbReference type="EMBL" id="CAD6332911.1"/>
    </source>
</evidence>
<dbReference type="InterPro" id="IPR001584">
    <property type="entry name" value="Integrase_cat-core"/>
</dbReference>
<name>A0A811RUR6_9POAL</name>
<dbReference type="Gene3D" id="3.30.420.10">
    <property type="entry name" value="Ribonuclease H-like superfamily/Ribonuclease H"/>
    <property type="match status" value="1"/>
</dbReference>